<reference evidence="5 6" key="1">
    <citation type="submission" date="2024-01" db="EMBL/GenBank/DDBJ databases">
        <authorList>
            <person name="Alioto T."/>
            <person name="Alioto T."/>
            <person name="Gomez Garrido J."/>
        </authorList>
    </citation>
    <scope>NUCLEOTIDE SEQUENCE [LARGE SCALE GENOMIC DNA]</scope>
</reference>
<evidence type="ECO:0000256" key="1">
    <source>
        <dbReference type="ARBA" id="ARBA00004613"/>
    </source>
</evidence>
<dbReference type="EMBL" id="CAWUFR010000279">
    <property type="protein sequence ID" value="CAK6974949.1"/>
    <property type="molecule type" value="Genomic_DNA"/>
</dbReference>
<dbReference type="InterPro" id="IPR008983">
    <property type="entry name" value="Tumour_necrosis_fac-like_dom"/>
</dbReference>
<organism evidence="5 6">
    <name type="scientific">Scomber scombrus</name>
    <name type="common">Atlantic mackerel</name>
    <name type="synonym">Scomber vernalis</name>
    <dbReference type="NCBI Taxonomy" id="13677"/>
    <lineage>
        <taxon>Eukaryota</taxon>
        <taxon>Metazoa</taxon>
        <taxon>Chordata</taxon>
        <taxon>Craniata</taxon>
        <taxon>Vertebrata</taxon>
        <taxon>Euteleostomi</taxon>
        <taxon>Actinopterygii</taxon>
        <taxon>Neopterygii</taxon>
        <taxon>Teleostei</taxon>
        <taxon>Neoteleostei</taxon>
        <taxon>Acanthomorphata</taxon>
        <taxon>Pelagiaria</taxon>
        <taxon>Scombriformes</taxon>
        <taxon>Scombridae</taxon>
        <taxon>Scomber</taxon>
    </lineage>
</organism>
<dbReference type="SUPFAM" id="SSF49842">
    <property type="entry name" value="TNF-like"/>
    <property type="match status" value="1"/>
</dbReference>
<dbReference type="PROSITE" id="PS50871">
    <property type="entry name" value="C1Q"/>
    <property type="match status" value="1"/>
</dbReference>
<comment type="caution">
    <text evidence="5">The sequence shown here is derived from an EMBL/GenBank/DDBJ whole genome shotgun (WGS) entry which is preliminary data.</text>
</comment>
<proteinExistence type="predicted"/>
<dbReference type="SMART" id="SM00110">
    <property type="entry name" value="C1Q"/>
    <property type="match status" value="1"/>
</dbReference>
<protein>
    <submittedName>
        <fullName evidence="5">Uncharacterized protein LOC128359814</fullName>
    </submittedName>
</protein>
<accession>A0AAV1PTP4</accession>
<dbReference type="PRINTS" id="PR00007">
    <property type="entry name" value="COMPLEMNTC1Q"/>
</dbReference>
<dbReference type="Pfam" id="PF00386">
    <property type="entry name" value="C1q"/>
    <property type="match status" value="1"/>
</dbReference>
<comment type="subcellular location">
    <subcellularLocation>
        <location evidence="1">Secreted</location>
    </subcellularLocation>
</comment>
<evidence type="ECO:0000259" key="4">
    <source>
        <dbReference type="PROSITE" id="PS50871"/>
    </source>
</evidence>
<name>A0AAV1PTP4_SCOSC</name>
<dbReference type="GO" id="GO:0005576">
    <property type="term" value="C:extracellular region"/>
    <property type="evidence" value="ECO:0007669"/>
    <property type="project" value="UniProtKB-SubCell"/>
</dbReference>
<dbReference type="AlphaFoldDB" id="A0AAV1PTP4"/>
<dbReference type="Proteomes" id="UP001314229">
    <property type="component" value="Unassembled WGS sequence"/>
</dbReference>
<evidence type="ECO:0000256" key="3">
    <source>
        <dbReference type="ARBA" id="ARBA00022729"/>
    </source>
</evidence>
<keyword evidence="6" id="KW-1185">Reference proteome</keyword>
<evidence type="ECO:0000313" key="5">
    <source>
        <dbReference type="EMBL" id="CAK6974949.1"/>
    </source>
</evidence>
<keyword evidence="3" id="KW-0732">Signal</keyword>
<feature type="domain" description="C1q" evidence="4">
    <location>
        <begin position="26"/>
        <end position="171"/>
    </location>
</feature>
<dbReference type="GO" id="GO:0099558">
    <property type="term" value="P:maintenance of synapse structure"/>
    <property type="evidence" value="ECO:0007669"/>
    <property type="project" value="TreeGrafter"/>
</dbReference>
<dbReference type="InterPro" id="IPR001073">
    <property type="entry name" value="C1q_dom"/>
</dbReference>
<evidence type="ECO:0000256" key="2">
    <source>
        <dbReference type="ARBA" id="ARBA00022525"/>
    </source>
</evidence>
<dbReference type="GO" id="GO:0045202">
    <property type="term" value="C:synapse"/>
    <property type="evidence" value="ECO:0007669"/>
    <property type="project" value="TreeGrafter"/>
</dbReference>
<evidence type="ECO:0000313" key="6">
    <source>
        <dbReference type="Proteomes" id="UP001314229"/>
    </source>
</evidence>
<dbReference type="InterPro" id="IPR050822">
    <property type="entry name" value="Cerebellin_Synaptic_Org"/>
</dbReference>
<dbReference type="PANTHER" id="PTHR22923:SF103">
    <property type="entry name" value="CEREBELLIN 20-RELATED"/>
    <property type="match status" value="1"/>
</dbReference>
<dbReference type="Gene3D" id="2.60.120.40">
    <property type="match status" value="1"/>
</dbReference>
<gene>
    <name evidence="5" type="ORF">FSCOSCO3_A019719</name>
</gene>
<sequence length="171" mass="18737">MEGFFNVGLEEIKNELTKAKKVLDNMRASRSAFSVALSSDSTMKCHVPFTINKNIVYQHVFLNLGGGYDEQTGIFTVPYSGVYSLTLTLYGNAVFLGEKLSTCASLRVNTQVVGTIVERNGSDREDSATVFVAVELKAGDQVAVSLLEGCFICDDNNHYNTFTGFLLYSTD</sequence>
<dbReference type="PANTHER" id="PTHR22923">
    <property type="entry name" value="CEREBELLIN-RELATED"/>
    <property type="match status" value="1"/>
</dbReference>
<keyword evidence="2" id="KW-0964">Secreted</keyword>